<dbReference type="RefSeq" id="XP_003977259.1">
    <property type="nucleotide sequence ID" value="XM_003977210.3"/>
</dbReference>
<dbReference type="PANTHER" id="PTHR45984">
    <property type="entry name" value="RNA (RNA) POLYMERASE II ASSOCIATED PROTEIN HOMOLOG"/>
    <property type="match status" value="1"/>
</dbReference>
<dbReference type="InterPro" id="IPR011990">
    <property type="entry name" value="TPR-like_helical_dom_sf"/>
</dbReference>
<sequence>MGNSQDKPPGSGGGLAGRPDQRAAGGNARNGKPQSRRPPEKGLVNGRENSQTVDTSYLDAPAGALPPHLARLKNEGNHLFRHGQFADALEKYSRAIEGFPEAGVDSPEDLCILYSNRAACYLKDGNSTDCIQDCTKALELQPYSLKALLRRAMAYESLERYRKAYVDYKTVLQIDNGVQAAHDSVHRITKMLIEQDGPGWRDKLPEIPIVPLAVQQEHRQKPVSAEVAEARAARAAQEEARRKEARFTLLKGEGNDLVKRGCFQEALQKYSDCLTLKPEECALYTNRAICFLKLSRFQEAKQDCDSALQLEPSNKKAFYRRALAHKGLQDYLSASSDLQEVLQLDPNVQEAEQELEAVTCLLRRSLMENGDNKTPRGKSSRPHT</sequence>
<comment type="subcellular location">
    <subcellularLocation>
        <location evidence="1">Cytoplasm</location>
    </subcellularLocation>
</comment>
<keyword evidence="3" id="KW-0677">Repeat</keyword>
<dbReference type="Pfam" id="PF00515">
    <property type="entry name" value="TPR_1"/>
    <property type="match status" value="1"/>
</dbReference>
<dbReference type="PROSITE" id="PS50005">
    <property type="entry name" value="TPR"/>
    <property type="match status" value="1"/>
</dbReference>
<dbReference type="SMART" id="SM00028">
    <property type="entry name" value="TPR"/>
    <property type="match status" value="6"/>
</dbReference>
<feature type="repeat" description="TPR" evidence="5">
    <location>
        <begin position="281"/>
        <end position="314"/>
    </location>
</feature>
<feature type="region of interest" description="Disordered" evidence="6">
    <location>
        <begin position="1"/>
        <end position="52"/>
    </location>
</feature>
<dbReference type="GO" id="GO:0005829">
    <property type="term" value="C:cytosol"/>
    <property type="evidence" value="ECO:0007669"/>
    <property type="project" value="TreeGrafter"/>
</dbReference>
<dbReference type="OMA" id="EQDGPGW"/>
<dbReference type="Ensembl" id="ENSTRUT00000014122.3">
    <property type="protein sequence ID" value="ENSTRUP00000014057.2"/>
    <property type="gene ID" value="ENSTRUG00000005775.3"/>
</dbReference>
<dbReference type="Pfam" id="PF13432">
    <property type="entry name" value="TPR_16"/>
    <property type="match status" value="1"/>
</dbReference>
<reference evidence="7" key="3">
    <citation type="submission" date="2025-09" db="UniProtKB">
        <authorList>
            <consortium name="Ensembl"/>
        </authorList>
    </citation>
    <scope>IDENTIFICATION</scope>
</reference>
<name>H2SNS0_TAKRU</name>
<dbReference type="Gene3D" id="1.25.40.10">
    <property type="entry name" value="Tetratricopeptide repeat domain"/>
    <property type="match status" value="2"/>
</dbReference>
<dbReference type="InParanoid" id="H2SNS0"/>
<dbReference type="OrthoDB" id="2942533at2759"/>
<dbReference type="AlphaFoldDB" id="H2SNS0"/>
<evidence type="ECO:0000256" key="4">
    <source>
        <dbReference type="ARBA" id="ARBA00022803"/>
    </source>
</evidence>
<dbReference type="InterPro" id="IPR019734">
    <property type="entry name" value="TPR_rpt"/>
</dbReference>
<dbReference type="InterPro" id="IPR051982">
    <property type="entry name" value="CiliaryAsmbly_MitoImport"/>
</dbReference>
<dbReference type="STRING" id="31033.ENSTRUP00000014057"/>
<keyword evidence="2" id="KW-0963">Cytoplasm</keyword>
<reference evidence="7" key="2">
    <citation type="submission" date="2025-08" db="UniProtKB">
        <authorList>
            <consortium name="Ensembl"/>
        </authorList>
    </citation>
    <scope>IDENTIFICATION</scope>
</reference>
<keyword evidence="4 5" id="KW-0802">TPR repeat</keyword>
<evidence type="ECO:0000256" key="3">
    <source>
        <dbReference type="ARBA" id="ARBA00022737"/>
    </source>
</evidence>
<gene>
    <name evidence="7" type="primary">spag1a</name>
</gene>
<evidence type="ECO:0000256" key="1">
    <source>
        <dbReference type="ARBA" id="ARBA00004496"/>
    </source>
</evidence>
<dbReference type="eggNOG" id="KOG1124">
    <property type="taxonomic scope" value="Eukaryota"/>
</dbReference>
<reference evidence="7 8" key="1">
    <citation type="journal article" date="2011" name="Genome Biol. Evol.">
        <title>Integration of the genetic map and genome assembly of fugu facilitates insights into distinct features of genome evolution in teleosts and mammals.</title>
        <authorList>
            <person name="Kai W."/>
            <person name="Kikuchi K."/>
            <person name="Tohari S."/>
            <person name="Chew A.K."/>
            <person name="Tay A."/>
            <person name="Fujiwara A."/>
            <person name="Hosoya S."/>
            <person name="Suetake H."/>
            <person name="Naruse K."/>
            <person name="Brenner S."/>
            <person name="Suzuki Y."/>
            <person name="Venkatesh B."/>
        </authorList>
    </citation>
    <scope>NUCLEOTIDE SEQUENCE [LARGE SCALE GENOMIC DNA]</scope>
</reference>
<dbReference type="SUPFAM" id="SSF48452">
    <property type="entry name" value="TPR-like"/>
    <property type="match status" value="2"/>
</dbReference>
<organism evidence="7 8">
    <name type="scientific">Takifugu rubripes</name>
    <name type="common">Japanese pufferfish</name>
    <name type="synonym">Fugu rubripes</name>
    <dbReference type="NCBI Taxonomy" id="31033"/>
    <lineage>
        <taxon>Eukaryota</taxon>
        <taxon>Metazoa</taxon>
        <taxon>Chordata</taxon>
        <taxon>Craniata</taxon>
        <taxon>Vertebrata</taxon>
        <taxon>Euteleostomi</taxon>
        <taxon>Actinopterygii</taxon>
        <taxon>Neopterygii</taxon>
        <taxon>Teleostei</taxon>
        <taxon>Neoteleostei</taxon>
        <taxon>Acanthomorphata</taxon>
        <taxon>Eupercaria</taxon>
        <taxon>Tetraodontiformes</taxon>
        <taxon>Tetradontoidea</taxon>
        <taxon>Tetraodontidae</taxon>
        <taxon>Takifugu</taxon>
    </lineage>
</organism>
<dbReference type="PANTHER" id="PTHR45984:SF3">
    <property type="entry name" value="SPERM-ASSOCIATED ANTIGEN 1"/>
    <property type="match status" value="1"/>
</dbReference>
<keyword evidence="8" id="KW-1185">Reference proteome</keyword>
<evidence type="ECO:0000313" key="7">
    <source>
        <dbReference type="Ensembl" id="ENSTRUP00000014057.2"/>
    </source>
</evidence>
<evidence type="ECO:0000313" key="8">
    <source>
        <dbReference type="Proteomes" id="UP000005226"/>
    </source>
</evidence>
<dbReference type="CTD" id="564953"/>
<evidence type="ECO:0000256" key="2">
    <source>
        <dbReference type="ARBA" id="ARBA00022490"/>
    </source>
</evidence>
<dbReference type="Pfam" id="PF13181">
    <property type="entry name" value="TPR_8"/>
    <property type="match status" value="2"/>
</dbReference>
<dbReference type="GeneID" id="101065172"/>
<dbReference type="HOGENOM" id="CLU_061396_0_0_1"/>
<accession>H2SNS0</accession>
<dbReference type="GeneTree" id="ENSGT00940000154697"/>
<dbReference type="GO" id="GO:0070286">
    <property type="term" value="P:axonemal dynein complex assembly"/>
    <property type="evidence" value="ECO:0007669"/>
    <property type="project" value="Ensembl"/>
</dbReference>
<protein>
    <submittedName>
        <fullName evidence="7">Sperm associated antigen 1a</fullName>
    </submittedName>
</protein>
<evidence type="ECO:0000256" key="5">
    <source>
        <dbReference type="PROSITE-ProRule" id="PRU00339"/>
    </source>
</evidence>
<dbReference type="FunFam" id="1.25.40.10:FF:000221">
    <property type="entry name" value="Mitochondrial import receptor subunit TOM34"/>
    <property type="match status" value="1"/>
</dbReference>
<dbReference type="KEGG" id="tru:101065172"/>
<proteinExistence type="predicted"/>
<dbReference type="Proteomes" id="UP000005226">
    <property type="component" value="Chromosome 12"/>
</dbReference>
<evidence type="ECO:0000256" key="6">
    <source>
        <dbReference type="SAM" id="MobiDB-lite"/>
    </source>
</evidence>